<comment type="caution">
    <text evidence="2">The sequence shown here is derived from an EMBL/GenBank/DDBJ whole genome shotgun (WGS) entry which is preliminary data.</text>
</comment>
<dbReference type="InterPro" id="IPR047744">
    <property type="entry name" value="YmiA_put-like"/>
</dbReference>
<evidence type="ECO:0000313" key="3">
    <source>
        <dbReference type="Proteomes" id="UP000305202"/>
    </source>
</evidence>
<keyword evidence="1" id="KW-1133">Transmembrane helix</keyword>
<organism evidence="2 3">
    <name type="scientific">Martelella alba</name>
    <dbReference type="NCBI Taxonomy" id="2590451"/>
    <lineage>
        <taxon>Bacteria</taxon>
        <taxon>Pseudomonadati</taxon>
        <taxon>Pseudomonadota</taxon>
        <taxon>Alphaproteobacteria</taxon>
        <taxon>Hyphomicrobiales</taxon>
        <taxon>Aurantimonadaceae</taxon>
        <taxon>Martelella</taxon>
    </lineage>
</organism>
<evidence type="ECO:0000256" key="1">
    <source>
        <dbReference type="SAM" id="Phobius"/>
    </source>
</evidence>
<gene>
    <name evidence="2" type="ORF">FCN80_03450</name>
</gene>
<accession>A0ABY2SR30</accession>
<dbReference type="Proteomes" id="UP000305202">
    <property type="component" value="Unassembled WGS sequence"/>
</dbReference>
<feature type="transmembrane region" description="Helical" evidence="1">
    <location>
        <begin position="20"/>
        <end position="41"/>
    </location>
</feature>
<dbReference type="EMBL" id="SZPQ01000002">
    <property type="protein sequence ID" value="TKI08217.1"/>
    <property type="molecule type" value="Genomic_DNA"/>
</dbReference>
<dbReference type="RefSeq" id="WP_136988490.1">
    <property type="nucleotide sequence ID" value="NZ_SZPQ01000002.1"/>
</dbReference>
<sequence>MDNGQNTPPKRTPDLKRKAWIVVFLSCAVFWCIIGLVAYWLW</sequence>
<evidence type="ECO:0000313" key="2">
    <source>
        <dbReference type="EMBL" id="TKI08217.1"/>
    </source>
</evidence>
<keyword evidence="3" id="KW-1185">Reference proteome</keyword>
<proteinExistence type="predicted"/>
<protein>
    <submittedName>
        <fullName evidence="2">YmiA family putative membrane protein</fullName>
    </submittedName>
</protein>
<dbReference type="Pfam" id="PF22868">
    <property type="entry name" value="YmiA-like"/>
    <property type="match status" value="1"/>
</dbReference>
<keyword evidence="1" id="KW-0472">Membrane</keyword>
<reference evidence="2 3" key="1">
    <citation type="submission" date="2019-04" db="EMBL/GenBank/DDBJ databases">
        <authorList>
            <person name="Li M."/>
            <person name="Gao C."/>
        </authorList>
    </citation>
    <scope>NUCLEOTIDE SEQUENCE [LARGE SCALE GENOMIC DNA]</scope>
    <source>
        <strain evidence="2 3">BGMRC 2031</strain>
    </source>
</reference>
<dbReference type="NCBIfam" id="NF000536">
    <property type="entry name" value="YmiA"/>
    <property type="match status" value="1"/>
</dbReference>
<keyword evidence="1" id="KW-0812">Transmembrane</keyword>
<name>A0ABY2SR30_9HYPH</name>